<keyword evidence="2" id="KW-1185">Reference proteome</keyword>
<dbReference type="EMBL" id="BGZK01000168">
    <property type="protein sequence ID" value="GBP25004.1"/>
    <property type="molecule type" value="Genomic_DNA"/>
</dbReference>
<organism evidence="1 2">
    <name type="scientific">Eumeta variegata</name>
    <name type="common">Bagworm moth</name>
    <name type="synonym">Eumeta japonica</name>
    <dbReference type="NCBI Taxonomy" id="151549"/>
    <lineage>
        <taxon>Eukaryota</taxon>
        <taxon>Metazoa</taxon>
        <taxon>Ecdysozoa</taxon>
        <taxon>Arthropoda</taxon>
        <taxon>Hexapoda</taxon>
        <taxon>Insecta</taxon>
        <taxon>Pterygota</taxon>
        <taxon>Neoptera</taxon>
        <taxon>Endopterygota</taxon>
        <taxon>Lepidoptera</taxon>
        <taxon>Glossata</taxon>
        <taxon>Ditrysia</taxon>
        <taxon>Tineoidea</taxon>
        <taxon>Psychidae</taxon>
        <taxon>Oiketicinae</taxon>
        <taxon>Eumeta</taxon>
    </lineage>
</organism>
<evidence type="ECO:0000313" key="2">
    <source>
        <dbReference type="Proteomes" id="UP000299102"/>
    </source>
</evidence>
<dbReference type="Proteomes" id="UP000299102">
    <property type="component" value="Unassembled WGS sequence"/>
</dbReference>
<dbReference type="AlphaFoldDB" id="A0A4C1UGG1"/>
<gene>
    <name evidence="1" type="ORF">EVAR_94299_1</name>
</gene>
<sequence>MRATREQVIIVAHGWPLGKNKTSDGGERFEHGTFRFGNSPDDRSTTAARTTSQYEVKDPQLYIQDIVISESATSLTVHLLSVASPEINHTPSKYIQRKLHKTFGKVWPNQYFRSASRANLLRKFVRLFVNYASKELSIDEKFSTTETAEGWPLFAKQKSVLTLVATVVSGSRLKVPKVLVSSLSRPNKMITGEYNLSSVDRCRNSDIRERCDLKEDVVIRIEKDMLWWFDHLERMKESGRYPKRAVQRARMNENGAILTGKLAFNETRAALGPFGAQPLVENYRGFGARAPSRILSTNNAGWNTLKEFRLPFCAETSTARRAGGGGSGSA</sequence>
<reference evidence="1 2" key="1">
    <citation type="journal article" date="2019" name="Commun. Biol.">
        <title>The bagworm genome reveals a unique fibroin gene that provides high tensile strength.</title>
        <authorList>
            <person name="Kono N."/>
            <person name="Nakamura H."/>
            <person name="Ohtoshi R."/>
            <person name="Tomita M."/>
            <person name="Numata K."/>
            <person name="Arakawa K."/>
        </authorList>
    </citation>
    <scope>NUCLEOTIDE SEQUENCE [LARGE SCALE GENOMIC DNA]</scope>
</reference>
<comment type="caution">
    <text evidence="1">The sequence shown here is derived from an EMBL/GenBank/DDBJ whole genome shotgun (WGS) entry which is preliminary data.</text>
</comment>
<proteinExistence type="predicted"/>
<dbReference type="OrthoDB" id="425681at2759"/>
<accession>A0A4C1UGG1</accession>
<evidence type="ECO:0000313" key="1">
    <source>
        <dbReference type="EMBL" id="GBP25004.1"/>
    </source>
</evidence>
<name>A0A4C1UGG1_EUMVA</name>
<protein>
    <submittedName>
        <fullName evidence="1">Uncharacterized protein</fullName>
    </submittedName>
</protein>